<dbReference type="EMBL" id="CP002044">
    <property type="protein sequence ID" value="ADH65352.1"/>
    <property type="molecule type" value="Genomic_DNA"/>
</dbReference>
<name>D7BJJ6_ALLS1</name>
<dbReference type="AlphaFoldDB" id="D7BJJ6"/>
<proteinExistence type="predicted"/>
<evidence type="ECO:0000313" key="2">
    <source>
        <dbReference type="Proteomes" id="UP000001916"/>
    </source>
</evidence>
<sequence length="240" mass="27228">MRRPVRRSAPGFTLKEMSEPSADLPTLSELSGFTERSLRRGVAAIHQRGGDLRLEGQRVRGADLPCFLATLYDLSARFERGHAPPIADHFAWMREQPKERWRIPPEWPCGEARDTDTAIPPVPVPDLRGADLEGLRQTVQGLAVRLDRLEALVTPLVERFNRVDKALRHIELVLEDEDADNNLYNILVSHIGGFNERLSSLEQHLSQLTRTVAGGMVKFADDDREIKNLLRELLRYVSPR</sequence>
<protein>
    <submittedName>
        <fullName evidence="1">Uncharacterized protein</fullName>
    </submittedName>
</protein>
<dbReference type="KEGG" id="msv:Mesil_3559"/>
<geneLocation type="plasmid" evidence="1 2">
    <name>pMESIL02</name>
</geneLocation>
<evidence type="ECO:0000313" key="1">
    <source>
        <dbReference type="EMBL" id="ADH65352.1"/>
    </source>
</evidence>
<gene>
    <name evidence="1" type="ORF">Mesil_3559</name>
</gene>
<organism evidence="1 2">
    <name type="scientific">Allomeiothermus silvanus (strain ATCC 700542 / DSM 9946 / NBRC 106475 / NCIMB 13440 / VI-R2)</name>
    <name type="common">Thermus silvanus</name>
    <dbReference type="NCBI Taxonomy" id="526227"/>
    <lineage>
        <taxon>Bacteria</taxon>
        <taxon>Thermotogati</taxon>
        <taxon>Deinococcota</taxon>
        <taxon>Deinococci</taxon>
        <taxon>Thermales</taxon>
        <taxon>Thermaceae</taxon>
        <taxon>Allomeiothermus</taxon>
    </lineage>
</organism>
<dbReference type="HOGENOM" id="CLU_1155344_0_0_0"/>
<dbReference type="Proteomes" id="UP000001916">
    <property type="component" value="Plasmid pMESIL02"/>
</dbReference>
<keyword evidence="2" id="KW-1185">Reference proteome</keyword>
<accession>D7BJJ6</accession>
<keyword evidence="1" id="KW-0614">Plasmid</keyword>
<reference evidence="1 2" key="1">
    <citation type="journal article" date="2010" name="Stand. Genomic Sci.">
        <title>Complete genome sequence of Meiothermus silvanus type strain (VI-R2).</title>
        <authorList>
            <person name="Sikorski J."/>
            <person name="Tindall B.J."/>
            <person name="Lowry S."/>
            <person name="Lucas S."/>
            <person name="Nolan M."/>
            <person name="Copeland A."/>
            <person name="Glavina Del Rio T."/>
            <person name="Tice H."/>
            <person name="Cheng J.F."/>
            <person name="Han C."/>
            <person name="Pitluck S."/>
            <person name="Liolios K."/>
            <person name="Ivanova N."/>
            <person name="Mavromatis K."/>
            <person name="Mikhailova N."/>
            <person name="Pati A."/>
            <person name="Goodwin L."/>
            <person name="Chen A."/>
            <person name="Palaniappan K."/>
            <person name="Land M."/>
            <person name="Hauser L."/>
            <person name="Chang Y.J."/>
            <person name="Jeffries C.D."/>
            <person name="Rohde M."/>
            <person name="Goker M."/>
            <person name="Woyke T."/>
            <person name="Bristow J."/>
            <person name="Eisen J.A."/>
            <person name="Markowitz V."/>
            <person name="Hugenholtz P."/>
            <person name="Kyrpides N.C."/>
            <person name="Klenk H.P."/>
            <person name="Lapidus A."/>
        </authorList>
    </citation>
    <scope>NUCLEOTIDE SEQUENCE [LARGE SCALE GENOMIC DNA]</scope>
    <source>
        <strain evidence="2">ATCC 700542 / DSM 9946 / VI-R2</strain>
        <plasmid evidence="2">Plasmid pMESIL02</plasmid>
    </source>
</reference>